<keyword evidence="2" id="KW-0479">Metal-binding</keyword>
<keyword evidence="4" id="KW-0862">Zinc</keyword>
<evidence type="ECO:0000256" key="2">
    <source>
        <dbReference type="ARBA" id="ARBA00022723"/>
    </source>
</evidence>
<name>A0A915M9Y1_MELJA</name>
<evidence type="ECO:0000256" key="6">
    <source>
        <dbReference type="SAM" id="MobiDB-lite"/>
    </source>
</evidence>
<feature type="compositionally biased region" description="Basic and acidic residues" evidence="6">
    <location>
        <begin position="12"/>
        <end position="36"/>
    </location>
</feature>
<dbReference type="PANTHER" id="PTHR46481:SF10">
    <property type="entry name" value="ZINC FINGER BED DOMAIN-CONTAINING PROTEIN 39"/>
    <property type="match status" value="1"/>
</dbReference>
<evidence type="ECO:0000256" key="1">
    <source>
        <dbReference type="ARBA" id="ARBA00004123"/>
    </source>
</evidence>
<evidence type="ECO:0000313" key="7">
    <source>
        <dbReference type="Proteomes" id="UP000887561"/>
    </source>
</evidence>
<organism evidence="7 8">
    <name type="scientific">Meloidogyne javanica</name>
    <name type="common">Root-knot nematode worm</name>
    <dbReference type="NCBI Taxonomy" id="6303"/>
    <lineage>
        <taxon>Eukaryota</taxon>
        <taxon>Metazoa</taxon>
        <taxon>Ecdysozoa</taxon>
        <taxon>Nematoda</taxon>
        <taxon>Chromadorea</taxon>
        <taxon>Rhabditida</taxon>
        <taxon>Tylenchina</taxon>
        <taxon>Tylenchomorpha</taxon>
        <taxon>Tylenchoidea</taxon>
        <taxon>Meloidogynidae</taxon>
        <taxon>Meloidogyninae</taxon>
        <taxon>Meloidogyne</taxon>
        <taxon>Meloidogyne incognita group</taxon>
    </lineage>
</organism>
<proteinExistence type="predicted"/>
<dbReference type="GO" id="GO:0005634">
    <property type="term" value="C:nucleus"/>
    <property type="evidence" value="ECO:0007669"/>
    <property type="project" value="UniProtKB-SubCell"/>
</dbReference>
<sequence length="174" mass="19861">MHLKNKHPNLFKQREDYVAEERKKKENIRKQEDNPLKRSFAKAQLQESDPSQKCHSPDILETLKATKSGAWDRNGSSFKEANRGLIEMIAAGILPFSLVEQPGFVRFCKIIQPRYNPPGRKHFTQVELQSAYDDMKVRIINDLSSIDYFSITTDGWTAKGNTHSLISITAVVKA</sequence>
<keyword evidence="5" id="KW-0539">Nucleus</keyword>
<dbReference type="AlphaFoldDB" id="A0A915M9Y1"/>
<evidence type="ECO:0000256" key="5">
    <source>
        <dbReference type="ARBA" id="ARBA00023242"/>
    </source>
</evidence>
<evidence type="ECO:0000256" key="3">
    <source>
        <dbReference type="ARBA" id="ARBA00022771"/>
    </source>
</evidence>
<accession>A0A915M9Y1</accession>
<dbReference type="InterPro" id="IPR052035">
    <property type="entry name" value="ZnF_BED_domain_contain"/>
</dbReference>
<keyword evidence="7" id="KW-1185">Reference proteome</keyword>
<dbReference type="Proteomes" id="UP000887561">
    <property type="component" value="Unplaced"/>
</dbReference>
<dbReference type="SUPFAM" id="SSF140996">
    <property type="entry name" value="Hermes dimerisation domain"/>
    <property type="match status" value="1"/>
</dbReference>
<dbReference type="PANTHER" id="PTHR46481">
    <property type="entry name" value="ZINC FINGER BED DOMAIN-CONTAINING PROTEIN 4"/>
    <property type="match status" value="1"/>
</dbReference>
<comment type="subcellular location">
    <subcellularLocation>
        <location evidence="1">Nucleus</location>
    </subcellularLocation>
</comment>
<feature type="region of interest" description="Disordered" evidence="6">
    <location>
        <begin position="1"/>
        <end position="55"/>
    </location>
</feature>
<evidence type="ECO:0000256" key="4">
    <source>
        <dbReference type="ARBA" id="ARBA00022833"/>
    </source>
</evidence>
<dbReference type="GO" id="GO:0008270">
    <property type="term" value="F:zinc ion binding"/>
    <property type="evidence" value="ECO:0007669"/>
    <property type="project" value="UniProtKB-KW"/>
</dbReference>
<keyword evidence="3" id="KW-0863">Zinc-finger</keyword>
<protein>
    <submittedName>
        <fullName evidence="8">Transposase</fullName>
    </submittedName>
</protein>
<evidence type="ECO:0000313" key="8">
    <source>
        <dbReference type="WBParaSite" id="scaffold34779_cov318.g21695"/>
    </source>
</evidence>
<dbReference type="WBParaSite" id="scaffold34779_cov318.g21695">
    <property type="protein sequence ID" value="scaffold34779_cov318.g21695"/>
    <property type="gene ID" value="scaffold34779_cov318.g21695"/>
</dbReference>
<reference evidence="8" key="1">
    <citation type="submission" date="2022-11" db="UniProtKB">
        <authorList>
            <consortium name="WormBaseParasite"/>
        </authorList>
    </citation>
    <scope>IDENTIFICATION</scope>
</reference>